<dbReference type="PIRSF" id="PIRSF012526">
    <property type="entry name" value="CYTH_UCP012526"/>
    <property type="match status" value="1"/>
</dbReference>
<proteinExistence type="predicted"/>
<protein>
    <submittedName>
        <fullName evidence="2">CYTH domain-containing protein</fullName>
    </submittedName>
</protein>
<feature type="domain" description="CYTH" evidence="1">
    <location>
        <begin position="4"/>
        <end position="194"/>
    </location>
</feature>
<evidence type="ECO:0000259" key="1">
    <source>
        <dbReference type="PROSITE" id="PS51707"/>
    </source>
</evidence>
<dbReference type="OrthoDB" id="384378at2"/>
<name>A0A429Y207_9BACI</name>
<dbReference type="InterPro" id="IPR009195">
    <property type="entry name" value="Uncharacterised_YjbK"/>
</dbReference>
<comment type="caution">
    <text evidence="2">The sequence shown here is derived from an EMBL/GenBank/DDBJ whole genome shotgun (WGS) entry which is preliminary data.</text>
</comment>
<dbReference type="RefSeq" id="WP_126049532.1">
    <property type="nucleotide sequence ID" value="NZ_QYTV02000003.1"/>
</dbReference>
<gene>
    <name evidence="2" type="ORF">D4T97_008225</name>
</gene>
<evidence type="ECO:0000313" key="3">
    <source>
        <dbReference type="Proteomes" id="UP000287156"/>
    </source>
</evidence>
<keyword evidence="3" id="KW-1185">Reference proteome</keyword>
<dbReference type="Gene3D" id="2.40.320.10">
    <property type="entry name" value="Hypothetical Protein Pfu-838710-001"/>
    <property type="match status" value="1"/>
</dbReference>
<reference evidence="2" key="1">
    <citation type="submission" date="2018-12" db="EMBL/GenBank/DDBJ databases">
        <authorList>
            <person name="Sun L."/>
            <person name="Chen Z."/>
        </authorList>
    </citation>
    <scope>NUCLEOTIDE SEQUENCE [LARGE SCALE GENOMIC DNA]</scope>
    <source>
        <strain evidence="2">3-2-2</strain>
    </source>
</reference>
<dbReference type="InterPro" id="IPR023577">
    <property type="entry name" value="CYTH_domain"/>
</dbReference>
<dbReference type="Proteomes" id="UP000287156">
    <property type="component" value="Unassembled WGS sequence"/>
</dbReference>
<dbReference type="InterPro" id="IPR033469">
    <property type="entry name" value="CYTH-like_dom_sf"/>
</dbReference>
<dbReference type="SMART" id="SM01118">
    <property type="entry name" value="CYTH"/>
    <property type="match status" value="1"/>
</dbReference>
<evidence type="ECO:0000313" key="2">
    <source>
        <dbReference type="EMBL" id="RST75234.1"/>
    </source>
</evidence>
<dbReference type="EMBL" id="QYTV02000003">
    <property type="protein sequence ID" value="RST75234.1"/>
    <property type="molecule type" value="Genomic_DNA"/>
</dbReference>
<organism evidence="2 3">
    <name type="scientific">Siminovitchia acidinfaciens</name>
    <dbReference type="NCBI Taxonomy" id="2321395"/>
    <lineage>
        <taxon>Bacteria</taxon>
        <taxon>Bacillati</taxon>
        <taxon>Bacillota</taxon>
        <taxon>Bacilli</taxon>
        <taxon>Bacillales</taxon>
        <taxon>Bacillaceae</taxon>
        <taxon>Siminovitchia</taxon>
    </lineage>
</organism>
<dbReference type="PROSITE" id="PS51707">
    <property type="entry name" value="CYTH"/>
    <property type="match status" value="1"/>
</dbReference>
<dbReference type="SUPFAM" id="SSF55154">
    <property type="entry name" value="CYTH-like phosphatases"/>
    <property type="match status" value="1"/>
</dbReference>
<dbReference type="AlphaFoldDB" id="A0A429Y207"/>
<dbReference type="CDD" id="cd07762">
    <property type="entry name" value="CYTH-like_Pase_1"/>
    <property type="match status" value="1"/>
</dbReference>
<sequence length="194" mass="22767">MGRNIEIEFKNMVSKENFNKILHFFQVSEKKFITQKNHYFDTEDLSLGKRKSALRIREVNNGFELTFKKAVEVGVLEVNQSISFDQAQALLKEKTFPPGEVRDELLLMDISPASLDYKGLLQTDRAEIPFKHGQLMFDHSKYLGKEDFEVEFEVDEHYLSQGESDFYRLFHELNIPFIKADNKIKRFFDAKKEG</sequence>
<accession>A0A429Y207</accession>
<dbReference type="Pfam" id="PF01928">
    <property type="entry name" value="CYTH"/>
    <property type="match status" value="1"/>
</dbReference>